<dbReference type="Pfam" id="PF01359">
    <property type="entry name" value="Transposase_1"/>
    <property type="match status" value="1"/>
</dbReference>
<dbReference type="GO" id="GO:0005634">
    <property type="term" value="C:nucleus"/>
    <property type="evidence" value="ECO:0007669"/>
    <property type="project" value="TreeGrafter"/>
</dbReference>
<dbReference type="GO" id="GO:0003697">
    <property type="term" value="F:single-stranded DNA binding"/>
    <property type="evidence" value="ECO:0007669"/>
    <property type="project" value="TreeGrafter"/>
</dbReference>
<sequence length="342" mass="40165">MSENNEEIRYILKFLYKKGKNATQATNEICEVYGDDAVSVRVAQQWFARFRSGNFDVKDAPRSGRPIVEKVDEIMEKIDQDRHISSHDIAKELNIHHQTVLNHLKKAGYKKKLDVWVPHELSVKNLMDRINICDSLLKRNEIEPFLKRMVTGDEKWIKYDNNVRKRSWSKRGEAQQMVAKPGLTPRKVMLSVWWDWKGIIHYELLQPGRTIDSTFYCQQLMRLKQAIEKKRPELINRKGFVFHQDNARPHTSLMTRQKLGELGWEVLMHPPYSPDLAPSDYHLFRSMQNSLNGVKLASREACENYLSQFFAEKPEKFYTDGIMSLAEKWQKVVDQNGTYLVH</sequence>
<dbReference type="Gene3D" id="1.10.10.1450">
    <property type="match status" value="1"/>
</dbReference>
<dbReference type="GO" id="GO:0031297">
    <property type="term" value="P:replication fork processing"/>
    <property type="evidence" value="ECO:0007669"/>
    <property type="project" value="TreeGrafter"/>
</dbReference>
<dbReference type="GO" id="GO:0000793">
    <property type="term" value="C:condensed chromosome"/>
    <property type="evidence" value="ECO:0007669"/>
    <property type="project" value="TreeGrafter"/>
</dbReference>
<evidence type="ECO:0000313" key="3">
    <source>
        <dbReference type="EMBL" id="APL98285.1"/>
    </source>
</evidence>
<dbReference type="GO" id="GO:0044547">
    <property type="term" value="F:DNA topoisomerase binding"/>
    <property type="evidence" value="ECO:0007669"/>
    <property type="project" value="TreeGrafter"/>
</dbReference>
<protein>
    <submittedName>
        <fullName evidence="3">Putative DD34D transposase</fullName>
    </submittedName>
</protein>
<dbReference type="Pfam" id="PF01498">
    <property type="entry name" value="HTH_Tnp_Tc3_2"/>
    <property type="match status" value="1"/>
</dbReference>
<dbReference type="InterPro" id="IPR041426">
    <property type="entry name" value="Mos1_HTH"/>
</dbReference>
<dbReference type="PANTHER" id="PTHR46060:SF2">
    <property type="entry name" value="HISTONE-LYSINE N-METHYLTRANSFERASE SETMAR"/>
    <property type="match status" value="1"/>
</dbReference>
<feature type="domain" description="Mos1 transposase HTH" evidence="2">
    <location>
        <begin position="6"/>
        <end position="54"/>
    </location>
</feature>
<dbReference type="Gene3D" id="3.30.420.10">
    <property type="entry name" value="Ribonuclease H-like superfamily/Ribonuclease H"/>
    <property type="match status" value="1"/>
</dbReference>
<dbReference type="EMBL" id="KX930992">
    <property type="protein sequence ID" value="APL98285.1"/>
    <property type="molecule type" value="Genomic_DNA"/>
</dbReference>
<proteinExistence type="predicted"/>
<dbReference type="GO" id="GO:0015074">
    <property type="term" value="P:DNA integration"/>
    <property type="evidence" value="ECO:0007669"/>
    <property type="project" value="InterPro"/>
</dbReference>
<dbReference type="GO" id="GO:0006303">
    <property type="term" value="P:double-strand break repair via nonhomologous end joining"/>
    <property type="evidence" value="ECO:0007669"/>
    <property type="project" value="TreeGrafter"/>
</dbReference>
<dbReference type="GO" id="GO:0044774">
    <property type="term" value="P:mitotic DNA integrity checkpoint signaling"/>
    <property type="evidence" value="ECO:0007669"/>
    <property type="project" value="TreeGrafter"/>
</dbReference>
<evidence type="ECO:0000259" key="2">
    <source>
        <dbReference type="Pfam" id="PF17906"/>
    </source>
</evidence>
<accession>A0A1L5BY00</accession>
<dbReference type="Pfam" id="PF17906">
    <property type="entry name" value="HTH_48"/>
    <property type="match status" value="1"/>
</dbReference>
<dbReference type="GO" id="GO:0000014">
    <property type="term" value="F:single-stranded DNA endodeoxyribonuclease activity"/>
    <property type="evidence" value="ECO:0007669"/>
    <property type="project" value="TreeGrafter"/>
</dbReference>
<reference evidence="3" key="1">
    <citation type="journal article" date="2014" name="BMC Genomics">
        <title>The draft genome of the pest tephritid fruit fly Bactrocera tryoni: resources for the genomic analysis of hybridising species.</title>
        <authorList>
            <person name="Gilchrist A.S."/>
            <person name="Shearman D.C."/>
            <person name="Frommer M."/>
            <person name="Raphael K.A."/>
            <person name="Deshpande N.P."/>
            <person name="Wilkins M.R."/>
            <person name="Sherwin W.B."/>
            <person name="Sved J.A."/>
        </authorList>
    </citation>
    <scope>NUCLEOTIDE SEQUENCE</scope>
</reference>
<reference evidence="3" key="2">
    <citation type="submission" date="2016-09" db="EMBL/GenBank/DDBJ databases">
        <authorList>
            <person name="Capua I."/>
            <person name="De Benedictis P."/>
            <person name="Joannis T."/>
            <person name="Lombin L.H."/>
            <person name="Cattoli G."/>
        </authorList>
    </citation>
    <scope>NUCLEOTIDE SEQUENCE</scope>
</reference>
<dbReference type="PANTHER" id="PTHR46060">
    <property type="entry name" value="MARINER MOS1 TRANSPOSASE-LIKE PROTEIN"/>
    <property type="match status" value="1"/>
</dbReference>
<dbReference type="GO" id="GO:0035861">
    <property type="term" value="C:site of double-strand break"/>
    <property type="evidence" value="ECO:0007669"/>
    <property type="project" value="TreeGrafter"/>
</dbReference>
<dbReference type="GO" id="GO:0042800">
    <property type="term" value="F:histone H3K4 methyltransferase activity"/>
    <property type="evidence" value="ECO:0007669"/>
    <property type="project" value="TreeGrafter"/>
</dbReference>
<dbReference type="InterPro" id="IPR002492">
    <property type="entry name" value="Transposase_Tc1-like"/>
</dbReference>
<dbReference type="InterPro" id="IPR036397">
    <property type="entry name" value="RNaseH_sf"/>
</dbReference>
<organism evidence="3">
    <name type="scientific">Bactrocera tryoni</name>
    <name type="common">Queensland fruit fly</name>
    <name type="synonym">Tephritis tryoni</name>
    <dbReference type="NCBI Taxonomy" id="59916"/>
    <lineage>
        <taxon>Eukaryota</taxon>
        <taxon>Metazoa</taxon>
        <taxon>Ecdysozoa</taxon>
        <taxon>Arthropoda</taxon>
        <taxon>Hexapoda</taxon>
        <taxon>Insecta</taxon>
        <taxon>Pterygota</taxon>
        <taxon>Neoptera</taxon>
        <taxon>Endopterygota</taxon>
        <taxon>Diptera</taxon>
        <taxon>Brachycera</taxon>
        <taxon>Muscomorpha</taxon>
        <taxon>Tephritoidea</taxon>
        <taxon>Tephritidae</taxon>
        <taxon>Bactrocera</taxon>
        <taxon>Bactrocera</taxon>
    </lineage>
</organism>
<dbReference type="GO" id="GO:0000729">
    <property type="term" value="P:DNA double-strand break processing"/>
    <property type="evidence" value="ECO:0007669"/>
    <property type="project" value="TreeGrafter"/>
</dbReference>
<name>A0A1L5BY00_BACRY</name>
<dbReference type="GO" id="GO:0003690">
    <property type="term" value="F:double-stranded DNA binding"/>
    <property type="evidence" value="ECO:0007669"/>
    <property type="project" value="TreeGrafter"/>
</dbReference>
<dbReference type="AlphaFoldDB" id="A0A1L5BY00"/>
<feature type="domain" description="Transposase Tc1-like" evidence="1">
    <location>
        <begin position="72"/>
        <end position="133"/>
    </location>
</feature>
<dbReference type="GO" id="GO:0006313">
    <property type="term" value="P:DNA transposition"/>
    <property type="evidence" value="ECO:0007669"/>
    <property type="project" value="InterPro"/>
</dbReference>
<dbReference type="InterPro" id="IPR001888">
    <property type="entry name" value="Transposase_1"/>
</dbReference>
<dbReference type="InterPro" id="IPR052709">
    <property type="entry name" value="Transposase-MT_Hybrid"/>
</dbReference>
<dbReference type="GO" id="GO:0046975">
    <property type="term" value="F:histone H3K36 methyltransferase activity"/>
    <property type="evidence" value="ECO:0007669"/>
    <property type="project" value="TreeGrafter"/>
</dbReference>
<evidence type="ECO:0000259" key="1">
    <source>
        <dbReference type="Pfam" id="PF01498"/>
    </source>
</evidence>
<dbReference type="OrthoDB" id="10032414at2759"/>